<evidence type="ECO:0000256" key="1">
    <source>
        <dbReference type="ARBA" id="ARBA00022729"/>
    </source>
</evidence>
<gene>
    <name evidence="2" type="ORF">METZ01_LOCUS279586</name>
</gene>
<dbReference type="AlphaFoldDB" id="A0A382KU39"/>
<feature type="non-terminal residue" evidence="2">
    <location>
        <position position="367"/>
    </location>
</feature>
<protein>
    <recommendedName>
        <fullName evidence="3">C4-dicarboxylate ABC transporter</fullName>
    </recommendedName>
</protein>
<dbReference type="NCBIfam" id="NF037995">
    <property type="entry name" value="TRAP_S1"/>
    <property type="match status" value="1"/>
</dbReference>
<dbReference type="GO" id="GO:0055085">
    <property type="term" value="P:transmembrane transport"/>
    <property type="evidence" value="ECO:0007669"/>
    <property type="project" value="InterPro"/>
</dbReference>
<organism evidence="2">
    <name type="scientific">marine metagenome</name>
    <dbReference type="NCBI Taxonomy" id="408172"/>
    <lineage>
        <taxon>unclassified sequences</taxon>
        <taxon>metagenomes</taxon>
        <taxon>ecological metagenomes</taxon>
    </lineage>
</organism>
<dbReference type="InterPro" id="IPR018389">
    <property type="entry name" value="DctP_fam"/>
</dbReference>
<accession>A0A382KU39</accession>
<evidence type="ECO:0000313" key="2">
    <source>
        <dbReference type="EMBL" id="SVC26732.1"/>
    </source>
</evidence>
<keyword evidence="1" id="KW-0732">Signal</keyword>
<evidence type="ECO:0008006" key="3">
    <source>
        <dbReference type="Google" id="ProtNLM"/>
    </source>
</evidence>
<dbReference type="Pfam" id="PF03480">
    <property type="entry name" value="DctP"/>
    <property type="match status" value="1"/>
</dbReference>
<dbReference type="PANTHER" id="PTHR33376">
    <property type="match status" value="1"/>
</dbReference>
<name>A0A382KU39_9ZZZZ</name>
<dbReference type="PANTHER" id="PTHR33376:SF15">
    <property type="entry name" value="BLL6794 PROTEIN"/>
    <property type="match status" value="1"/>
</dbReference>
<reference evidence="2" key="1">
    <citation type="submission" date="2018-05" db="EMBL/GenBank/DDBJ databases">
        <authorList>
            <person name="Lanie J.A."/>
            <person name="Ng W.-L."/>
            <person name="Kazmierczak K.M."/>
            <person name="Andrzejewski T.M."/>
            <person name="Davidsen T.M."/>
            <person name="Wayne K.J."/>
            <person name="Tettelin H."/>
            <person name="Glass J.I."/>
            <person name="Rusch D."/>
            <person name="Podicherti R."/>
            <person name="Tsui H.-C.T."/>
            <person name="Winkler M.E."/>
        </authorList>
    </citation>
    <scope>NUCLEOTIDE SEQUENCE</scope>
</reference>
<dbReference type="InterPro" id="IPR038404">
    <property type="entry name" value="TRAP_DctP_sf"/>
</dbReference>
<dbReference type="CDD" id="cd13666">
    <property type="entry name" value="PBP2_TRAP_DctP_like_1"/>
    <property type="match status" value="1"/>
</dbReference>
<proteinExistence type="predicted"/>
<sequence length="367" mass="41182">MSFLKSLKRLGVSSRVLVAAIFLGFLLSGGPVRPQEIIPLTVIDAYAPAALWVRVFLDYYIPEVDRRLAETRNFEIDWNKAFGGTIAKTGGVLEALQYGLADIGIITTPFHPDKVPFYNISYVTPLVTADIGLVARTVDELVNRYPELRSGWSDYRQIYLTTAGAINTYQVFMSEPHLSLGDYRGRRISGVGLNLRYLEGLGAAAVSSNLGDFYNNIATGLTDGTIAWAESAVSYKLYEVAPYMMDIRLGAVTSKVISANARTWGRLPEEVQGVLAEVAIEYRDELAAETDRRAEHSREEFEAQGGEIVPLTLEQRQAWAQSLPNMAREWAEDLERRGLPGRRILTDYMNIMRENNQPIVRHWDREL</sequence>
<dbReference type="EMBL" id="UINC01082191">
    <property type="protein sequence ID" value="SVC26732.1"/>
    <property type="molecule type" value="Genomic_DNA"/>
</dbReference>
<dbReference type="Gene3D" id="3.40.190.170">
    <property type="entry name" value="Bacterial extracellular solute-binding protein, family 7"/>
    <property type="match status" value="1"/>
</dbReference>